<organism evidence="1 2">
    <name type="scientific">Trifolium pratense</name>
    <name type="common">Red clover</name>
    <dbReference type="NCBI Taxonomy" id="57577"/>
    <lineage>
        <taxon>Eukaryota</taxon>
        <taxon>Viridiplantae</taxon>
        <taxon>Streptophyta</taxon>
        <taxon>Embryophyta</taxon>
        <taxon>Tracheophyta</taxon>
        <taxon>Spermatophyta</taxon>
        <taxon>Magnoliopsida</taxon>
        <taxon>eudicotyledons</taxon>
        <taxon>Gunneridae</taxon>
        <taxon>Pentapetalae</taxon>
        <taxon>rosids</taxon>
        <taxon>fabids</taxon>
        <taxon>Fabales</taxon>
        <taxon>Fabaceae</taxon>
        <taxon>Papilionoideae</taxon>
        <taxon>50 kb inversion clade</taxon>
        <taxon>NPAAA clade</taxon>
        <taxon>Hologalegina</taxon>
        <taxon>IRL clade</taxon>
        <taxon>Trifolieae</taxon>
        <taxon>Trifolium</taxon>
    </lineage>
</organism>
<comment type="caution">
    <text evidence="1">The sequence shown here is derived from an EMBL/GenBank/DDBJ whole genome shotgun (WGS) entry which is preliminary data.</text>
</comment>
<gene>
    <name evidence="1" type="ORF">L195_g013730</name>
</gene>
<protein>
    <submittedName>
        <fullName evidence="1">Uncharacterized protein</fullName>
    </submittedName>
</protein>
<reference evidence="1 2" key="1">
    <citation type="journal article" date="2014" name="Am. J. Bot.">
        <title>Genome assembly and annotation for red clover (Trifolium pratense; Fabaceae).</title>
        <authorList>
            <person name="Istvanek J."/>
            <person name="Jaros M."/>
            <person name="Krenek A."/>
            <person name="Repkova J."/>
        </authorList>
    </citation>
    <scope>NUCLEOTIDE SEQUENCE [LARGE SCALE GENOMIC DNA]</scope>
    <source>
        <strain evidence="2">cv. Tatra</strain>
        <tissue evidence="1">Young leaves</tissue>
    </source>
</reference>
<reference evidence="1 2" key="2">
    <citation type="journal article" date="2017" name="Front. Plant Sci.">
        <title>Gene Classification and Mining of Molecular Markers Useful in Red Clover (Trifolium pratense) Breeding.</title>
        <authorList>
            <person name="Istvanek J."/>
            <person name="Dluhosova J."/>
            <person name="Dluhos P."/>
            <person name="Patkova L."/>
            <person name="Nedelnik J."/>
            <person name="Repkova J."/>
        </authorList>
    </citation>
    <scope>NUCLEOTIDE SEQUENCE [LARGE SCALE GENOMIC DNA]</scope>
    <source>
        <strain evidence="2">cv. Tatra</strain>
        <tissue evidence="1">Young leaves</tissue>
    </source>
</reference>
<dbReference type="EMBL" id="ASHM01008987">
    <property type="protein sequence ID" value="PNY16997.1"/>
    <property type="molecule type" value="Genomic_DNA"/>
</dbReference>
<evidence type="ECO:0000313" key="2">
    <source>
        <dbReference type="Proteomes" id="UP000236291"/>
    </source>
</evidence>
<accession>A0A2K3PNZ3</accession>
<dbReference type="Proteomes" id="UP000236291">
    <property type="component" value="Unassembled WGS sequence"/>
</dbReference>
<name>A0A2K3PNZ3_TRIPR</name>
<feature type="non-terminal residue" evidence="1">
    <location>
        <position position="1"/>
    </location>
</feature>
<dbReference type="AlphaFoldDB" id="A0A2K3PNZ3"/>
<evidence type="ECO:0000313" key="1">
    <source>
        <dbReference type="EMBL" id="PNY16997.1"/>
    </source>
</evidence>
<sequence>VWLFLLQNLFFVVCDDAAAADGAWIC</sequence>
<proteinExistence type="predicted"/>